<dbReference type="InterPro" id="IPR001394">
    <property type="entry name" value="Peptidase_C19_UCH"/>
</dbReference>
<evidence type="ECO:0000259" key="9">
    <source>
        <dbReference type="PROSITE" id="PS50235"/>
    </source>
</evidence>
<feature type="compositionally biased region" description="Basic residues" evidence="8">
    <location>
        <begin position="1"/>
        <end position="17"/>
    </location>
</feature>
<keyword evidence="2" id="KW-0479">Metal-binding</keyword>
<dbReference type="InterPro" id="IPR018200">
    <property type="entry name" value="USP_CS"/>
</dbReference>
<dbReference type="AlphaFoldDB" id="A0AAV9A5C8"/>
<feature type="compositionally biased region" description="Low complexity" evidence="8">
    <location>
        <begin position="28"/>
        <end position="39"/>
    </location>
</feature>
<dbReference type="PANTHER" id="PTHR24006:SF781">
    <property type="entry name" value="LD34905P"/>
    <property type="match status" value="1"/>
</dbReference>
<comment type="similarity">
    <text evidence="1 6">Belongs to the peptidase C19 family.</text>
</comment>
<dbReference type="InterPro" id="IPR028889">
    <property type="entry name" value="USP"/>
</dbReference>
<evidence type="ECO:0000256" key="6">
    <source>
        <dbReference type="RuleBase" id="RU366025"/>
    </source>
</evidence>
<dbReference type="Gene3D" id="3.30.40.10">
    <property type="entry name" value="Zinc/RING finger domain, C3HC4 (zinc finger)"/>
    <property type="match status" value="1"/>
</dbReference>
<comment type="caution">
    <text evidence="11">The sequence shown here is derived from an EMBL/GenBank/DDBJ whole genome shotgun (WGS) entry which is preliminary data.</text>
</comment>
<feature type="compositionally biased region" description="Acidic residues" evidence="8">
    <location>
        <begin position="634"/>
        <end position="645"/>
    </location>
</feature>
<dbReference type="Pfam" id="PF00443">
    <property type="entry name" value="UCH"/>
    <property type="match status" value="1"/>
</dbReference>
<dbReference type="Pfam" id="PF02148">
    <property type="entry name" value="zf-UBP"/>
    <property type="match status" value="1"/>
</dbReference>
<dbReference type="PROSITE" id="PS00973">
    <property type="entry name" value="USP_2"/>
    <property type="match status" value="1"/>
</dbReference>
<accession>A0AAV9A5C8</accession>
<feature type="compositionally biased region" description="Basic and acidic residues" evidence="8">
    <location>
        <begin position="68"/>
        <end position="77"/>
    </location>
</feature>
<keyword evidence="6" id="KW-0833">Ubl conjugation pathway</keyword>
<feature type="coiled-coil region" evidence="7">
    <location>
        <begin position="674"/>
        <end position="701"/>
    </location>
</feature>
<dbReference type="InterPro" id="IPR050164">
    <property type="entry name" value="Peptidase_C19"/>
</dbReference>
<evidence type="ECO:0000313" key="11">
    <source>
        <dbReference type="EMBL" id="KAK1259426.1"/>
    </source>
</evidence>
<dbReference type="Proteomes" id="UP001179952">
    <property type="component" value="Unassembled WGS sequence"/>
</dbReference>
<feature type="domain" description="UBP-type" evidence="10">
    <location>
        <begin position="68"/>
        <end position="179"/>
    </location>
</feature>
<feature type="compositionally biased region" description="Basic and acidic residues" evidence="8">
    <location>
        <begin position="762"/>
        <end position="773"/>
    </location>
</feature>
<feature type="region of interest" description="Disordered" evidence="8">
    <location>
        <begin position="1"/>
        <end position="39"/>
    </location>
</feature>
<evidence type="ECO:0000256" key="3">
    <source>
        <dbReference type="ARBA" id="ARBA00022771"/>
    </source>
</evidence>
<proteinExistence type="inferred from homology"/>
<reference evidence="11" key="1">
    <citation type="journal article" date="2023" name="Nat. Commun.">
        <title>Diploid and tetraploid genomes of Acorus and the evolution of monocots.</title>
        <authorList>
            <person name="Ma L."/>
            <person name="Liu K.W."/>
            <person name="Li Z."/>
            <person name="Hsiao Y.Y."/>
            <person name="Qi Y."/>
            <person name="Fu T."/>
            <person name="Tang G.D."/>
            <person name="Zhang D."/>
            <person name="Sun W.H."/>
            <person name="Liu D.K."/>
            <person name="Li Y."/>
            <person name="Chen G.Z."/>
            <person name="Liu X.D."/>
            <person name="Liao X.Y."/>
            <person name="Jiang Y.T."/>
            <person name="Yu X."/>
            <person name="Hao Y."/>
            <person name="Huang J."/>
            <person name="Zhao X.W."/>
            <person name="Ke S."/>
            <person name="Chen Y.Y."/>
            <person name="Wu W.L."/>
            <person name="Hsu J.L."/>
            <person name="Lin Y.F."/>
            <person name="Huang M.D."/>
            <person name="Li C.Y."/>
            <person name="Huang L."/>
            <person name="Wang Z.W."/>
            <person name="Zhao X."/>
            <person name="Zhong W.Y."/>
            <person name="Peng D.H."/>
            <person name="Ahmad S."/>
            <person name="Lan S."/>
            <person name="Zhang J.S."/>
            <person name="Tsai W.C."/>
            <person name="Van de Peer Y."/>
            <person name="Liu Z.J."/>
        </authorList>
    </citation>
    <scope>NUCLEOTIDE SEQUENCE</scope>
    <source>
        <strain evidence="11">SCP</strain>
    </source>
</reference>
<reference evidence="11" key="2">
    <citation type="submission" date="2023-06" db="EMBL/GenBank/DDBJ databases">
        <authorList>
            <person name="Ma L."/>
            <person name="Liu K.-W."/>
            <person name="Li Z."/>
            <person name="Hsiao Y.-Y."/>
            <person name="Qi Y."/>
            <person name="Fu T."/>
            <person name="Tang G."/>
            <person name="Zhang D."/>
            <person name="Sun W.-H."/>
            <person name="Liu D.-K."/>
            <person name="Li Y."/>
            <person name="Chen G.-Z."/>
            <person name="Liu X.-D."/>
            <person name="Liao X.-Y."/>
            <person name="Jiang Y.-T."/>
            <person name="Yu X."/>
            <person name="Hao Y."/>
            <person name="Huang J."/>
            <person name="Zhao X.-W."/>
            <person name="Ke S."/>
            <person name="Chen Y.-Y."/>
            <person name="Wu W.-L."/>
            <person name="Hsu J.-L."/>
            <person name="Lin Y.-F."/>
            <person name="Huang M.-D."/>
            <person name="Li C.-Y."/>
            <person name="Huang L."/>
            <person name="Wang Z.-W."/>
            <person name="Zhao X."/>
            <person name="Zhong W.-Y."/>
            <person name="Peng D.-H."/>
            <person name="Ahmad S."/>
            <person name="Lan S."/>
            <person name="Zhang J.-S."/>
            <person name="Tsai W.-C."/>
            <person name="Van De Peer Y."/>
            <person name="Liu Z.-J."/>
        </authorList>
    </citation>
    <scope>NUCLEOTIDE SEQUENCE</scope>
    <source>
        <strain evidence="11">SCP</strain>
        <tissue evidence="11">Leaves</tissue>
    </source>
</reference>
<dbReference type="PANTHER" id="PTHR24006">
    <property type="entry name" value="UBIQUITIN CARBOXYL-TERMINAL HYDROLASE"/>
    <property type="match status" value="1"/>
</dbReference>
<keyword evidence="7" id="KW-0175">Coiled coil</keyword>
<dbReference type="Gene3D" id="3.90.70.10">
    <property type="entry name" value="Cysteine proteinases"/>
    <property type="match status" value="2"/>
</dbReference>
<dbReference type="GO" id="GO:0008270">
    <property type="term" value="F:zinc ion binding"/>
    <property type="evidence" value="ECO:0007669"/>
    <property type="project" value="UniProtKB-KW"/>
</dbReference>
<evidence type="ECO:0000256" key="2">
    <source>
        <dbReference type="ARBA" id="ARBA00022723"/>
    </source>
</evidence>
<keyword evidence="4" id="KW-0862">Zinc</keyword>
<evidence type="ECO:0000256" key="1">
    <source>
        <dbReference type="ARBA" id="ARBA00009085"/>
    </source>
</evidence>
<protein>
    <recommendedName>
        <fullName evidence="6">Ubiquitin carboxyl-terminal hydrolase</fullName>
        <ecNumber evidence="6">3.4.19.12</ecNumber>
    </recommendedName>
</protein>
<evidence type="ECO:0000256" key="4">
    <source>
        <dbReference type="ARBA" id="ARBA00022833"/>
    </source>
</evidence>
<evidence type="ECO:0000259" key="10">
    <source>
        <dbReference type="PROSITE" id="PS50271"/>
    </source>
</evidence>
<feature type="region of interest" description="Disordered" evidence="8">
    <location>
        <begin position="68"/>
        <end position="93"/>
    </location>
</feature>
<dbReference type="EMBL" id="JAUJYN010000012">
    <property type="protein sequence ID" value="KAK1259426.1"/>
    <property type="molecule type" value="Genomic_DNA"/>
</dbReference>
<keyword evidence="6 11" id="KW-0378">Hydrolase</keyword>
<keyword evidence="12" id="KW-1185">Reference proteome</keyword>
<comment type="catalytic activity">
    <reaction evidence="6">
        <text>Thiol-dependent hydrolysis of ester, thioester, amide, peptide and isopeptide bonds formed by the C-terminal Gly of ubiquitin (a 76-residue protein attached to proteins as an intracellular targeting signal).</text>
        <dbReference type="EC" id="3.4.19.12"/>
    </reaction>
</comment>
<comment type="function">
    <text evidence="6">Recognizes and hydrolyzes the peptide bond at the C-terminal Gly of ubiquitin. Involved in the processing of poly-ubiquitin precursors as well as that of ubiquitinated proteins.</text>
</comment>
<feature type="domain" description="USP" evidence="9">
    <location>
        <begin position="185"/>
        <end position="907"/>
    </location>
</feature>
<evidence type="ECO:0000256" key="7">
    <source>
        <dbReference type="SAM" id="Coils"/>
    </source>
</evidence>
<dbReference type="InterPro" id="IPR013083">
    <property type="entry name" value="Znf_RING/FYVE/PHD"/>
</dbReference>
<sequence length="909" mass="98936">MAKKTKSKARNPRKPHKSPSVPSPSDPPTQTTPAAAPTDAAVASCAHYVTGDAYVRVARRIADLDRCDDCPDDDPGRRPHKGKTKAGKKKKSVALHQPKLIWVCTSCGHAACGGVSAAEGPPHGHARRHSKQARHACAVRSDVDDDRLVCFCFECGSTVPLPPTPLGPAPVEDVVDGDAKGRVVRGLANLGNTCFFNSVVQNVLSLDALRRHFGALDRPVGDLTASLKKLFEETGLGRGNSNSALRPGGVFGCVCARAPQFRGFQQQDSHELLMCLLDCLGVEERNSRGASSEAKTWVDSVFGGEVLTTVQCLECGHSSTVSEPFLDLSLPMPGKKTLPKRAVVVALSKKAKMGAQKDRQRGRVNGVSFGVGKAGSDSTFVKMEDVNSQTEGGDSSCVVDGGAPMALPEVKDEDFWWMDWIGSVQMGAGVDEVDVSVSQCSENRQIIQKESSEEGNSAMDVSLMEDPIRKNVALDDLPTKDRVEGCSSVIGCEQSEVSMGNDSMLTEDCIEGSSAVSVCQQAEVEDYEGLGDLFNDPDATSELKVETMEANEERETGLSAGSSHCEFVQEEVDNMYSPVSIESCLAIFTKMEILSEEQKWHCESCSKRLQYQQIPTLERGDQLKVPKSCCTEGEIGDEEHDDDTQFNDLGNGGMGNDNLTSRVEGVDHETSSYVGGLENKRATLESNVHELDNEVDSIVKNTSKSESNKQQSLCFASLDKTSSHVVVAPGSSADPDETVPIAKNTTLESQKVPQKVSKLPHRVHESDDERDKEHVKVMRDATLRVLIKKAPPVLIIHLKRFSNDGRRLNKLSGHVMFRELLDLRPYMCPSGEEKGSCIYRLMGVVEHSGTMRGGHYVAYVRGDRIKKKGETVSVSSTWFYASDSHVREVSLAEVLKAEAYILFFERIHN</sequence>
<feature type="region of interest" description="Disordered" evidence="8">
    <location>
        <begin position="750"/>
        <end position="773"/>
    </location>
</feature>
<evidence type="ECO:0000256" key="8">
    <source>
        <dbReference type="SAM" id="MobiDB-lite"/>
    </source>
</evidence>
<dbReference type="GO" id="GO:0005829">
    <property type="term" value="C:cytosol"/>
    <property type="evidence" value="ECO:0007669"/>
    <property type="project" value="TreeGrafter"/>
</dbReference>
<dbReference type="EC" id="3.4.19.12" evidence="6"/>
<keyword evidence="6" id="KW-0645">Protease</keyword>
<dbReference type="PROSITE" id="PS00972">
    <property type="entry name" value="USP_1"/>
    <property type="match status" value="1"/>
</dbReference>
<dbReference type="GO" id="GO:0005634">
    <property type="term" value="C:nucleus"/>
    <property type="evidence" value="ECO:0007669"/>
    <property type="project" value="TreeGrafter"/>
</dbReference>
<feature type="region of interest" description="Disordered" evidence="8">
    <location>
        <begin position="632"/>
        <end position="661"/>
    </location>
</feature>
<name>A0AAV9A5C8_ACOGR</name>
<gene>
    <name evidence="11" type="ORF">QJS04_geneDACA020762</name>
</gene>
<dbReference type="GO" id="GO:0006508">
    <property type="term" value="P:proteolysis"/>
    <property type="evidence" value="ECO:0007669"/>
    <property type="project" value="UniProtKB-KW"/>
</dbReference>
<dbReference type="InterPro" id="IPR038765">
    <property type="entry name" value="Papain-like_cys_pep_sf"/>
</dbReference>
<feature type="compositionally biased region" description="Basic residues" evidence="8">
    <location>
        <begin position="78"/>
        <end position="93"/>
    </location>
</feature>
<keyword evidence="3 5" id="KW-0863">Zinc-finger</keyword>
<dbReference type="SUPFAM" id="SSF54001">
    <property type="entry name" value="Cysteine proteinases"/>
    <property type="match status" value="1"/>
</dbReference>
<evidence type="ECO:0000256" key="5">
    <source>
        <dbReference type="PROSITE-ProRule" id="PRU00502"/>
    </source>
</evidence>
<dbReference type="PROSITE" id="PS50235">
    <property type="entry name" value="USP_3"/>
    <property type="match status" value="1"/>
</dbReference>
<organism evidence="11 12">
    <name type="scientific">Acorus gramineus</name>
    <name type="common">Dwarf sweet flag</name>
    <dbReference type="NCBI Taxonomy" id="55184"/>
    <lineage>
        <taxon>Eukaryota</taxon>
        <taxon>Viridiplantae</taxon>
        <taxon>Streptophyta</taxon>
        <taxon>Embryophyta</taxon>
        <taxon>Tracheophyta</taxon>
        <taxon>Spermatophyta</taxon>
        <taxon>Magnoliopsida</taxon>
        <taxon>Liliopsida</taxon>
        <taxon>Acoraceae</taxon>
        <taxon>Acorus</taxon>
    </lineage>
</organism>
<dbReference type="SUPFAM" id="SSF57850">
    <property type="entry name" value="RING/U-box"/>
    <property type="match status" value="1"/>
</dbReference>
<dbReference type="InterPro" id="IPR001607">
    <property type="entry name" value="Znf_UBP"/>
</dbReference>
<dbReference type="GO" id="GO:0004843">
    <property type="term" value="F:cysteine-type deubiquitinase activity"/>
    <property type="evidence" value="ECO:0007669"/>
    <property type="project" value="UniProtKB-UniRule"/>
</dbReference>
<dbReference type="GO" id="GO:0016579">
    <property type="term" value="P:protein deubiquitination"/>
    <property type="evidence" value="ECO:0007669"/>
    <property type="project" value="InterPro"/>
</dbReference>
<keyword evidence="6" id="KW-0788">Thiol protease</keyword>
<evidence type="ECO:0000313" key="12">
    <source>
        <dbReference type="Proteomes" id="UP001179952"/>
    </source>
</evidence>
<dbReference type="PROSITE" id="PS50271">
    <property type="entry name" value="ZF_UBP"/>
    <property type="match status" value="1"/>
</dbReference>